<dbReference type="AlphaFoldDB" id="A0A0C6P4L5"/>
<feature type="transmembrane region" description="Helical" evidence="1">
    <location>
        <begin position="231"/>
        <end position="253"/>
    </location>
</feature>
<accession>A0A0C6P4L5</accession>
<sequence>MSDVTTARQGAARATTFRQDLADCWRFLRRPTLSGRLPGRRADSGWASDWRPGVGASRLLAWAAVLWALNLFALGPIAVTVAGAGGAMHRLDPANIPWLTAILWAPLVEELLFRYGLRRPAQALWFCPMVLPAILWGAQGWTLALVAVAVWLAWLSLRRGRASLAGWDTSWRRYYSYRFGLVFHLVALTFAAVHLNNFSLSQTPIWLLPLLVLPQWATGLVLGWMRVRRGIGAAIALHALFNGGPVLMIWLLMTLMPAGA</sequence>
<feature type="domain" description="CAAX prenyl protease 2/Lysostaphin resistance protein A-like" evidence="2">
    <location>
        <begin position="179"/>
        <end position="242"/>
    </location>
</feature>
<protein>
    <submittedName>
        <fullName evidence="3">Putative membrane protein</fullName>
    </submittedName>
</protein>
<gene>
    <name evidence="3" type="ORF">BN112_2538</name>
</gene>
<reference evidence="3 4" key="1">
    <citation type="journal article" date="2012" name="BMC Genomics">
        <title>Comparative genomics of the classical Bordetella subspecies: the evolution and exchange of virulence-associated diversity amongst closely related pathogens.</title>
        <authorList>
            <person name="Park J."/>
            <person name="Zhang Y."/>
            <person name="Buboltz A.M."/>
            <person name="Zhang X."/>
            <person name="Schuster S.C."/>
            <person name="Ahuja U."/>
            <person name="Liu M."/>
            <person name="Miller J.F."/>
            <person name="Sebaihia M."/>
            <person name="Bentley S.D."/>
            <person name="Parkhill J."/>
            <person name="Harvill E.T."/>
        </authorList>
    </citation>
    <scope>NUCLEOTIDE SEQUENCE [LARGE SCALE GENOMIC DNA]</scope>
    <source>
        <strain evidence="3 4">253</strain>
    </source>
</reference>
<proteinExistence type="predicted"/>
<dbReference type="EMBL" id="HE965806">
    <property type="protein sequence ID" value="CCJ54455.1"/>
    <property type="molecule type" value="Genomic_DNA"/>
</dbReference>
<keyword evidence="1" id="KW-1133">Transmembrane helix</keyword>
<keyword evidence="1" id="KW-0812">Transmembrane</keyword>
<feature type="transmembrane region" description="Helical" evidence="1">
    <location>
        <begin position="59"/>
        <end position="84"/>
    </location>
</feature>
<dbReference type="GO" id="GO:0080120">
    <property type="term" value="P:CAAX-box protein maturation"/>
    <property type="evidence" value="ECO:0007669"/>
    <property type="project" value="UniProtKB-ARBA"/>
</dbReference>
<organism evidence="3 4">
    <name type="scientific">Bordetella bronchiseptica 253</name>
    <dbReference type="NCBI Taxonomy" id="568707"/>
    <lineage>
        <taxon>Bacteria</taxon>
        <taxon>Pseudomonadati</taxon>
        <taxon>Pseudomonadota</taxon>
        <taxon>Betaproteobacteria</taxon>
        <taxon>Burkholderiales</taxon>
        <taxon>Alcaligenaceae</taxon>
        <taxon>Bordetella</taxon>
    </lineage>
</organism>
<keyword evidence="1" id="KW-0472">Membrane</keyword>
<dbReference type="KEGG" id="bbh:BN112_2538"/>
<evidence type="ECO:0000313" key="4">
    <source>
        <dbReference type="Proteomes" id="UP000007564"/>
    </source>
</evidence>
<dbReference type="Pfam" id="PF02517">
    <property type="entry name" value="Rce1-like"/>
    <property type="match status" value="1"/>
</dbReference>
<dbReference type="HOGENOM" id="CLU_1127213_0_0_4"/>
<evidence type="ECO:0000256" key="1">
    <source>
        <dbReference type="SAM" id="Phobius"/>
    </source>
</evidence>
<dbReference type="GO" id="GO:0004175">
    <property type="term" value="F:endopeptidase activity"/>
    <property type="evidence" value="ECO:0007669"/>
    <property type="project" value="UniProtKB-ARBA"/>
</dbReference>
<evidence type="ECO:0000313" key="3">
    <source>
        <dbReference type="EMBL" id="CCJ54455.1"/>
    </source>
</evidence>
<dbReference type="Proteomes" id="UP000007564">
    <property type="component" value="Chromosome"/>
</dbReference>
<dbReference type="InterPro" id="IPR003675">
    <property type="entry name" value="Rce1/LyrA-like_dom"/>
</dbReference>
<feature type="transmembrane region" description="Helical" evidence="1">
    <location>
        <begin position="133"/>
        <end position="154"/>
    </location>
</feature>
<evidence type="ECO:0000259" key="2">
    <source>
        <dbReference type="Pfam" id="PF02517"/>
    </source>
</evidence>
<name>A0A0C6P4L5_BORBO</name>
<dbReference type="OrthoDB" id="8521072at2"/>
<feature type="transmembrane region" description="Helical" evidence="1">
    <location>
        <begin position="175"/>
        <end position="193"/>
    </location>
</feature>
<dbReference type="RefSeq" id="WP_015064479.1">
    <property type="nucleotide sequence ID" value="NC_019382.1"/>
</dbReference>
<feature type="transmembrane region" description="Helical" evidence="1">
    <location>
        <begin position="205"/>
        <end position="224"/>
    </location>
</feature>